<keyword evidence="4" id="KW-1185">Reference proteome</keyword>
<feature type="chain" id="PRO_5017034142" evidence="2">
    <location>
        <begin position="22"/>
        <end position="120"/>
    </location>
</feature>
<name>A0A370DGM5_9GAMM</name>
<accession>A0A370DGM5</accession>
<feature type="region of interest" description="Disordered" evidence="1">
    <location>
        <begin position="48"/>
        <end position="68"/>
    </location>
</feature>
<keyword evidence="2" id="KW-0732">Signal</keyword>
<evidence type="ECO:0000313" key="3">
    <source>
        <dbReference type="EMBL" id="RDH84068.1"/>
    </source>
</evidence>
<proteinExistence type="predicted"/>
<comment type="caution">
    <text evidence="3">The sequence shown here is derived from an EMBL/GenBank/DDBJ whole genome shotgun (WGS) entry which is preliminary data.</text>
</comment>
<feature type="compositionally biased region" description="Polar residues" evidence="1">
    <location>
        <begin position="48"/>
        <end position="57"/>
    </location>
</feature>
<evidence type="ECO:0000313" key="4">
    <source>
        <dbReference type="Proteomes" id="UP000254266"/>
    </source>
</evidence>
<gene>
    <name evidence="3" type="ORF">DIZ80_08010</name>
</gene>
<reference evidence="3 4" key="1">
    <citation type="journal article" date="2018" name="ISME J.">
        <title>Endosymbiont genomes yield clues of tubeworm success.</title>
        <authorList>
            <person name="Li Y."/>
            <person name="Liles M.R."/>
            <person name="Halanych K.M."/>
        </authorList>
    </citation>
    <scope>NUCLEOTIDE SEQUENCE [LARGE SCALE GENOMIC DNA]</scope>
    <source>
        <strain evidence="3">A1464</strain>
    </source>
</reference>
<evidence type="ECO:0000256" key="2">
    <source>
        <dbReference type="SAM" id="SignalP"/>
    </source>
</evidence>
<dbReference type="EMBL" id="QFXC01000008">
    <property type="protein sequence ID" value="RDH84068.1"/>
    <property type="molecule type" value="Genomic_DNA"/>
</dbReference>
<dbReference type="AlphaFoldDB" id="A0A370DGM5"/>
<organism evidence="3 4">
    <name type="scientific">endosymbiont of Galathealinum brachiosum</name>
    <dbReference type="NCBI Taxonomy" id="2200906"/>
    <lineage>
        <taxon>Bacteria</taxon>
        <taxon>Pseudomonadati</taxon>
        <taxon>Pseudomonadota</taxon>
        <taxon>Gammaproteobacteria</taxon>
        <taxon>sulfur-oxidizing symbionts</taxon>
    </lineage>
</organism>
<protein>
    <submittedName>
        <fullName evidence="3">Uncharacterized protein</fullName>
    </submittedName>
</protein>
<feature type="signal peptide" evidence="2">
    <location>
        <begin position="1"/>
        <end position="21"/>
    </location>
</feature>
<sequence length="120" mass="13768">MTFLRISLIISALLASFSINAENRNIGLTDVQQQKIADEFKNHFKSTDSGSMQTLNKNPWAGKRARQSQRTNKILQVSASLDSCKQYSLKQRRQCLVKSNNQSSCELFYKARIDHCSKYF</sequence>
<evidence type="ECO:0000256" key="1">
    <source>
        <dbReference type="SAM" id="MobiDB-lite"/>
    </source>
</evidence>
<dbReference type="Proteomes" id="UP000254266">
    <property type="component" value="Unassembled WGS sequence"/>
</dbReference>